<keyword evidence="2" id="KW-1185">Reference proteome</keyword>
<dbReference type="Proteomes" id="UP000274601">
    <property type="component" value="Unassembled WGS sequence"/>
</dbReference>
<evidence type="ECO:0000313" key="1">
    <source>
        <dbReference type="EMBL" id="RKS76518.1"/>
    </source>
</evidence>
<proteinExistence type="predicted"/>
<name>A0A495QSU6_9ACTN</name>
<accession>A0A495QSU6</accession>
<comment type="caution">
    <text evidence="1">The sequence shown here is derived from an EMBL/GenBank/DDBJ whole genome shotgun (WGS) entry which is preliminary data.</text>
</comment>
<sequence length="55" mass="6188">MGFDVHHPAAHEELQILQRTSAQPHDDEASTCVHAIASGQVHWRDEALSFIRLPM</sequence>
<organism evidence="1 2">
    <name type="scientific">Actinomadura pelletieri DSM 43383</name>
    <dbReference type="NCBI Taxonomy" id="1120940"/>
    <lineage>
        <taxon>Bacteria</taxon>
        <taxon>Bacillati</taxon>
        <taxon>Actinomycetota</taxon>
        <taxon>Actinomycetes</taxon>
        <taxon>Streptosporangiales</taxon>
        <taxon>Thermomonosporaceae</taxon>
        <taxon>Actinomadura</taxon>
    </lineage>
</organism>
<protein>
    <submittedName>
        <fullName evidence="1">Uncharacterized protein</fullName>
    </submittedName>
</protein>
<dbReference type="AlphaFoldDB" id="A0A495QSU6"/>
<gene>
    <name evidence="1" type="ORF">BZB76_1874</name>
</gene>
<reference evidence="1 2" key="1">
    <citation type="submission" date="2018-10" db="EMBL/GenBank/DDBJ databases">
        <title>Genomic Encyclopedia of Archaeal and Bacterial Type Strains, Phase II (KMG-II): from individual species to whole genera.</title>
        <authorList>
            <person name="Goeker M."/>
        </authorList>
    </citation>
    <scope>NUCLEOTIDE SEQUENCE [LARGE SCALE GENOMIC DNA]</scope>
    <source>
        <strain evidence="1 2">DSM 43383</strain>
    </source>
</reference>
<dbReference type="EMBL" id="RBWU01000002">
    <property type="protein sequence ID" value="RKS76518.1"/>
    <property type="molecule type" value="Genomic_DNA"/>
</dbReference>
<evidence type="ECO:0000313" key="2">
    <source>
        <dbReference type="Proteomes" id="UP000274601"/>
    </source>
</evidence>